<name>A0ABQ6AUS6_9BRAD</name>
<dbReference type="Proteomes" id="UP001156905">
    <property type="component" value="Unassembled WGS sequence"/>
</dbReference>
<proteinExistence type="predicted"/>
<evidence type="ECO:0000313" key="1">
    <source>
        <dbReference type="EMBL" id="GLR85286.1"/>
    </source>
</evidence>
<reference evidence="2" key="1">
    <citation type="journal article" date="2019" name="Int. J. Syst. Evol. Microbiol.">
        <title>The Global Catalogue of Microorganisms (GCM) 10K type strain sequencing project: providing services to taxonomists for standard genome sequencing and annotation.</title>
        <authorList>
            <consortium name="The Broad Institute Genomics Platform"/>
            <consortium name="The Broad Institute Genome Sequencing Center for Infectious Disease"/>
            <person name="Wu L."/>
            <person name="Ma J."/>
        </authorList>
    </citation>
    <scope>NUCLEOTIDE SEQUENCE [LARGE SCALE GENOMIC DNA]</scope>
    <source>
        <strain evidence="2">NBRC 102520</strain>
    </source>
</reference>
<evidence type="ECO:0000313" key="2">
    <source>
        <dbReference type="Proteomes" id="UP001156905"/>
    </source>
</evidence>
<sequence length="156" mass="17600">MPAMPERRIPAGKNAVTQTASSRITVSALFFDSQHNGHDLIRLDVTPPFNEMLIRLPKAHRVDDPLPVLTALDPSQYCDAATPLELKWDRLGVLEKWADTPEKVLASWRNEFRFAVEDLEADVPGLRLPQNRRTPCDVELEAVSSSIKPRLRLLLP</sequence>
<evidence type="ECO:0008006" key="3">
    <source>
        <dbReference type="Google" id="ProtNLM"/>
    </source>
</evidence>
<comment type="caution">
    <text evidence="1">The sequence shown here is derived from an EMBL/GenBank/DDBJ whole genome shotgun (WGS) entry which is preliminary data.</text>
</comment>
<accession>A0ABQ6AUS6</accession>
<keyword evidence="2" id="KW-1185">Reference proteome</keyword>
<protein>
    <recommendedName>
        <fullName evidence="3">HipA N-terminal subdomain 1 domain-containing protein</fullName>
    </recommendedName>
</protein>
<organism evidence="1 2">
    <name type="scientific">Bradyrhizobium iriomotense</name>
    <dbReference type="NCBI Taxonomy" id="441950"/>
    <lineage>
        <taxon>Bacteria</taxon>
        <taxon>Pseudomonadati</taxon>
        <taxon>Pseudomonadota</taxon>
        <taxon>Alphaproteobacteria</taxon>
        <taxon>Hyphomicrobiales</taxon>
        <taxon>Nitrobacteraceae</taxon>
        <taxon>Bradyrhizobium</taxon>
    </lineage>
</organism>
<gene>
    <name evidence="1" type="ORF">GCM10007857_19960</name>
</gene>
<dbReference type="EMBL" id="BSOW01000005">
    <property type="protein sequence ID" value="GLR85286.1"/>
    <property type="molecule type" value="Genomic_DNA"/>
</dbReference>